<organism evidence="1 2">
    <name type="scientific">Pseudomonas prosekii</name>
    <dbReference type="NCBI Taxonomy" id="1148509"/>
    <lineage>
        <taxon>Bacteria</taxon>
        <taxon>Pseudomonadati</taxon>
        <taxon>Pseudomonadota</taxon>
        <taxon>Gammaproteobacteria</taxon>
        <taxon>Pseudomonadales</taxon>
        <taxon>Pseudomonadaceae</taxon>
        <taxon>Pseudomonas</taxon>
    </lineage>
</organism>
<dbReference type="Proteomes" id="UP000245056">
    <property type="component" value="Unassembled WGS sequence"/>
</dbReference>
<comment type="caution">
    <text evidence="1">The sequence shown here is derived from an EMBL/GenBank/DDBJ whole genome shotgun (WGS) entry which is preliminary data.</text>
</comment>
<sequence>MRHIPPQLMGAIPQSAGGFGAVCNATQVLAIDELAPEQARLLQINELLVQKVTRVNPKEVYASNGN</sequence>
<protein>
    <submittedName>
        <fullName evidence="1">Portal protein</fullName>
    </submittedName>
</protein>
<dbReference type="OrthoDB" id="5449776at2"/>
<name>A0A2U2D5E9_9PSED</name>
<proteinExistence type="predicted"/>
<evidence type="ECO:0000313" key="2">
    <source>
        <dbReference type="Proteomes" id="UP000245056"/>
    </source>
</evidence>
<dbReference type="AlphaFoldDB" id="A0A2U2D5E9"/>
<dbReference type="RefSeq" id="WP_109521529.1">
    <property type="nucleotide sequence ID" value="NZ_QFAW01000025.1"/>
</dbReference>
<evidence type="ECO:0000313" key="1">
    <source>
        <dbReference type="EMBL" id="PWE42723.1"/>
    </source>
</evidence>
<accession>A0A2U2D5E9</accession>
<dbReference type="EMBL" id="QFAW01000025">
    <property type="protein sequence ID" value="PWE42723.1"/>
    <property type="molecule type" value="Genomic_DNA"/>
</dbReference>
<reference evidence="1 2" key="1">
    <citation type="submission" date="2018-05" db="EMBL/GenBank/DDBJ databases">
        <title>Genome sequences of two Antarctic strains of Pseudomonas prosekii: insights into adaptation to extreme conditions.</title>
        <authorList>
            <person name="Snopkova K."/>
            <person name="Dufkova K."/>
            <person name="Cejkova D."/>
            <person name="Sedlacek I."/>
            <person name="Smajs D."/>
        </authorList>
    </citation>
    <scope>NUCLEOTIDE SEQUENCE [LARGE SCALE GENOMIC DNA]</scope>
    <source>
        <strain evidence="1 2">P2673</strain>
    </source>
</reference>
<gene>
    <name evidence="1" type="ORF">C9I49_18315</name>
</gene>